<keyword evidence="2" id="KW-1185">Reference proteome</keyword>
<reference evidence="1" key="2">
    <citation type="submission" date="2020-09" db="EMBL/GenBank/DDBJ databases">
        <authorList>
            <person name="Sun Q."/>
            <person name="Ohkuma M."/>
        </authorList>
    </citation>
    <scope>NUCLEOTIDE SEQUENCE</scope>
    <source>
        <strain evidence="1">JCM 3086</strain>
    </source>
</reference>
<dbReference type="Proteomes" id="UP000657574">
    <property type="component" value="Unassembled WGS sequence"/>
</dbReference>
<evidence type="ECO:0000313" key="2">
    <source>
        <dbReference type="Proteomes" id="UP000657574"/>
    </source>
</evidence>
<dbReference type="EMBL" id="BMQA01000101">
    <property type="protein sequence ID" value="GGJ67982.1"/>
    <property type="molecule type" value="Genomic_DNA"/>
</dbReference>
<dbReference type="RefSeq" id="WP_308429093.1">
    <property type="nucleotide sequence ID" value="NZ_BMQA01000101.1"/>
</dbReference>
<protein>
    <submittedName>
        <fullName evidence="1">Uncharacterized protein</fullName>
    </submittedName>
</protein>
<proteinExistence type="predicted"/>
<comment type="caution">
    <text evidence="1">The sequence shown here is derived from an EMBL/GenBank/DDBJ whole genome shotgun (WGS) entry which is preliminary data.</text>
</comment>
<name>A0A917UMB9_9ACTN</name>
<sequence length="58" mass="6535">MIHTRNYRLVFAPDRPDAPSGITLDVPVLRRRVLRTAQLTAAQEHLMDLVRGLLDGTP</sequence>
<dbReference type="AlphaFoldDB" id="A0A917UMB9"/>
<reference evidence="1" key="1">
    <citation type="journal article" date="2014" name="Int. J. Syst. Evol. Microbiol.">
        <title>Complete genome sequence of Corynebacterium casei LMG S-19264T (=DSM 44701T), isolated from a smear-ripened cheese.</title>
        <authorList>
            <consortium name="US DOE Joint Genome Institute (JGI-PGF)"/>
            <person name="Walter F."/>
            <person name="Albersmeier A."/>
            <person name="Kalinowski J."/>
            <person name="Ruckert C."/>
        </authorList>
    </citation>
    <scope>NUCLEOTIDE SEQUENCE</scope>
    <source>
        <strain evidence="1">JCM 3086</strain>
    </source>
</reference>
<evidence type="ECO:0000313" key="1">
    <source>
        <dbReference type="EMBL" id="GGJ67982.1"/>
    </source>
</evidence>
<organism evidence="1 2">
    <name type="scientific">Streptomyces brasiliensis</name>
    <dbReference type="NCBI Taxonomy" id="1954"/>
    <lineage>
        <taxon>Bacteria</taxon>
        <taxon>Bacillati</taxon>
        <taxon>Actinomycetota</taxon>
        <taxon>Actinomycetes</taxon>
        <taxon>Kitasatosporales</taxon>
        <taxon>Streptomycetaceae</taxon>
        <taxon>Streptomyces</taxon>
    </lineage>
</organism>
<gene>
    <name evidence="1" type="ORF">GCM10010121_093340</name>
</gene>
<accession>A0A917UMB9</accession>